<dbReference type="EMBL" id="CM046110">
    <property type="protein sequence ID" value="KAI8422882.1"/>
    <property type="molecule type" value="Genomic_DNA"/>
</dbReference>
<proteinExistence type="predicted"/>
<sequence length="510" mass="57401">MTLYHFGNCIALVYAPYHMAYKFSGVSEYATFSKCVYAGGLYIFTQLCKMLLLATFFPDSDSSQVTGEYDVFLEILKATVDLADLLGLYFAINSVPGKGHAKILTAAIGWASAEVLVTRSVPLWVGARGSEFDWRYVRSAAESNVALLQHAATAALVWLWTRSDLPRKHSPVVIALLALSPYRSLLEDAVGSLLSLSAWAVLGVRALDATAVGLTALGMYAVLAQQIGINAQYRSRCGLENEVGTTLKKTEDDIDGRYTVEWCSKLEDEATEWNFKMDYIDFHNGTKQCPQNDSVLVSIRLSRNAQYRSRCGLENEVGTTLKKTEDDIDGRYTVEWCSKLEDEATEWNFKMDYIDFHNGTKQCPQNDSVLVSIRLSRYLKIHSVFVEKLQRPFPDCNIKTTWKEIRDNCTHETYRIVCRLAAPRAARCVASALRHDAPWRRGALFNDSNIMRYCSPIVKPESVEVRVDYRVWWAAGALAVALAAMAACWAAHSRLLAALRKRVLRHWTHR</sequence>
<dbReference type="Proteomes" id="UP001064048">
    <property type="component" value="Chromosome 10"/>
</dbReference>
<evidence type="ECO:0000313" key="1">
    <source>
        <dbReference type="EMBL" id="KAI8422882.1"/>
    </source>
</evidence>
<gene>
    <name evidence="1" type="ORF">MSG28_006621</name>
</gene>
<keyword evidence="2" id="KW-1185">Reference proteome</keyword>
<evidence type="ECO:0000313" key="2">
    <source>
        <dbReference type="Proteomes" id="UP001064048"/>
    </source>
</evidence>
<comment type="caution">
    <text evidence="1">The sequence shown here is derived from an EMBL/GenBank/DDBJ whole genome shotgun (WGS) entry which is preliminary data.</text>
</comment>
<protein>
    <submittedName>
        <fullName evidence="1">Uncharacterized protein</fullName>
    </submittedName>
</protein>
<accession>A0ACC0JFQ0</accession>
<name>A0ACC0JFQ0_CHOFU</name>
<organism evidence="1 2">
    <name type="scientific">Choristoneura fumiferana</name>
    <name type="common">Spruce budworm moth</name>
    <name type="synonym">Archips fumiferana</name>
    <dbReference type="NCBI Taxonomy" id="7141"/>
    <lineage>
        <taxon>Eukaryota</taxon>
        <taxon>Metazoa</taxon>
        <taxon>Ecdysozoa</taxon>
        <taxon>Arthropoda</taxon>
        <taxon>Hexapoda</taxon>
        <taxon>Insecta</taxon>
        <taxon>Pterygota</taxon>
        <taxon>Neoptera</taxon>
        <taxon>Endopterygota</taxon>
        <taxon>Lepidoptera</taxon>
        <taxon>Glossata</taxon>
        <taxon>Ditrysia</taxon>
        <taxon>Tortricoidea</taxon>
        <taxon>Tortricidae</taxon>
        <taxon>Tortricinae</taxon>
        <taxon>Choristoneura</taxon>
    </lineage>
</organism>
<reference evidence="1 2" key="1">
    <citation type="journal article" date="2022" name="Genome Biol. Evol.">
        <title>The Spruce Budworm Genome: Reconstructing the Evolutionary History of Antifreeze Proteins.</title>
        <authorList>
            <person name="Beliveau C."/>
            <person name="Gagne P."/>
            <person name="Picq S."/>
            <person name="Vernygora O."/>
            <person name="Keeling C.I."/>
            <person name="Pinkney K."/>
            <person name="Doucet D."/>
            <person name="Wen F."/>
            <person name="Johnston J.S."/>
            <person name="Maaroufi H."/>
            <person name="Boyle B."/>
            <person name="Laroche J."/>
            <person name="Dewar K."/>
            <person name="Juretic N."/>
            <person name="Blackburn G."/>
            <person name="Nisole A."/>
            <person name="Brunet B."/>
            <person name="Brandao M."/>
            <person name="Lumley L."/>
            <person name="Duan J."/>
            <person name="Quan G."/>
            <person name="Lucarotti C.J."/>
            <person name="Roe A.D."/>
            <person name="Sperling F.A.H."/>
            <person name="Levesque R.C."/>
            <person name="Cusson M."/>
        </authorList>
    </citation>
    <scope>NUCLEOTIDE SEQUENCE [LARGE SCALE GENOMIC DNA]</scope>
    <source>
        <strain evidence="1">Glfc:IPQL:Cfum</strain>
    </source>
</reference>